<protein>
    <submittedName>
        <fullName evidence="1">Uncharacterized protein</fullName>
    </submittedName>
</protein>
<accession>A0A3M0N0T9</accession>
<dbReference type="Proteomes" id="UP000273516">
    <property type="component" value="Unassembled WGS sequence"/>
</dbReference>
<name>A0A3M0N0T9_9RHOB</name>
<dbReference type="EMBL" id="QOKZ01000001">
    <property type="protein sequence ID" value="RMC37307.1"/>
    <property type="molecule type" value="Genomic_DNA"/>
</dbReference>
<proteinExistence type="predicted"/>
<reference evidence="1 2" key="1">
    <citation type="submission" date="2018-07" db="EMBL/GenBank/DDBJ databases">
        <authorList>
            <person name="Zhang Y."/>
            <person name="Wang L."/>
            <person name="Ma S."/>
        </authorList>
    </citation>
    <scope>NUCLEOTIDE SEQUENCE [LARGE SCALE GENOMIC DNA]</scope>
    <source>
        <strain evidence="1 2">4-2</strain>
    </source>
</reference>
<dbReference type="OrthoDB" id="9019276at2"/>
<sequence length="102" mass="10185">MDAIVQTFGQASLHGISISSRVQGEAALAVALAAGGIPAFATSQGYTGSRQLAVETAAIGGGQAVAKQLRKVNILACGIGLPVAPVEKDVNGLRSGTPEPCR</sequence>
<evidence type="ECO:0000313" key="1">
    <source>
        <dbReference type="EMBL" id="RMC37307.1"/>
    </source>
</evidence>
<dbReference type="AlphaFoldDB" id="A0A3M0N0T9"/>
<comment type="caution">
    <text evidence="1">The sequence shown here is derived from an EMBL/GenBank/DDBJ whole genome shotgun (WGS) entry which is preliminary data.</text>
</comment>
<dbReference type="SUPFAM" id="SSF53383">
    <property type="entry name" value="PLP-dependent transferases"/>
    <property type="match status" value="1"/>
</dbReference>
<dbReference type="RefSeq" id="WP_122110402.1">
    <property type="nucleotide sequence ID" value="NZ_QOKZ01000001.1"/>
</dbReference>
<evidence type="ECO:0000313" key="2">
    <source>
        <dbReference type="Proteomes" id="UP000273516"/>
    </source>
</evidence>
<organism evidence="1 2">
    <name type="scientific">Paracoccus alkanivorans</name>
    <dbReference type="NCBI Taxonomy" id="2116655"/>
    <lineage>
        <taxon>Bacteria</taxon>
        <taxon>Pseudomonadati</taxon>
        <taxon>Pseudomonadota</taxon>
        <taxon>Alphaproteobacteria</taxon>
        <taxon>Rhodobacterales</taxon>
        <taxon>Paracoccaceae</taxon>
        <taxon>Paracoccus</taxon>
    </lineage>
</organism>
<dbReference type="InterPro" id="IPR015424">
    <property type="entry name" value="PyrdxlP-dep_Trfase"/>
</dbReference>
<keyword evidence="2" id="KW-1185">Reference proteome</keyword>
<gene>
    <name evidence="1" type="ORF">C9E81_00680</name>
</gene>